<name>A0A1N7JVL4_9RHOB</name>
<dbReference type="InterPro" id="IPR011006">
    <property type="entry name" value="CheY-like_superfamily"/>
</dbReference>
<evidence type="ECO:0000313" key="4">
    <source>
        <dbReference type="EMBL" id="SIS53378.1"/>
    </source>
</evidence>
<gene>
    <name evidence="4" type="ORF">SAMN05421759_101259</name>
</gene>
<feature type="modified residue" description="4-aspartylphosphate" evidence="2">
    <location>
        <position position="72"/>
    </location>
</feature>
<organism evidence="4 5">
    <name type="scientific">Roseivivax lentus</name>
    <dbReference type="NCBI Taxonomy" id="633194"/>
    <lineage>
        <taxon>Bacteria</taxon>
        <taxon>Pseudomonadati</taxon>
        <taxon>Pseudomonadota</taxon>
        <taxon>Alphaproteobacteria</taxon>
        <taxon>Rhodobacterales</taxon>
        <taxon>Roseobacteraceae</taxon>
        <taxon>Roseivivax</taxon>
    </lineage>
</organism>
<evidence type="ECO:0000256" key="1">
    <source>
        <dbReference type="ARBA" id="ARBA00022553"/>
    </source>
</evidence>
<dbReference type="STRING" id="633194.SAMN05421759_101259"/>
<dbReference type="CDD" id="cd00156">
    <property type="entry name" value="REC"/>
    <property type="match status" value="1"/>
</dbReference>
<dbReference type="Pfam" id="PF00072">
    <property type="entry name" value="Response_reg"/>
    <property type="match status" value="1"/>
</dbReference>
<reference evidence="5" key="1">
    <citation type="submission" date="2017-01" db="EMBL/GenBank/DDBJ databases">
        <authorList>
            <person name="Varghese N."/>
            <person name="Submissions S."/>
        </authorList>
    </citation>
    <scope>NUCLEOTIDE SEQUENCE [LARGE SCALE GENOMIC DNA]</scope>
    <source>
        <strain evidence="5">DSM 29430</strain>
    </source>
</reference>
<proteinExistence type="predicted"/>
<accession>A0A1N7JVL4</accession>
<keyword evidence="5" id="KW-1185">Reference proteome</keyword>
<dbReference type="InterPro" id="IPR001789">
    <property type="entry name" value="Sig_transdc_resp-reg_receiver"/>
</dbReference>
<dbReference type="PROSITE" id="PS50110">
    <property type="entry name" value="RESPONSE_REGULATORY"/>
    <property type="match status" value="1"/>
</dbReference>
<evidence type="ECO:0000259" key="3">
    <source>
        <dbReference type="PROSITE" id="PS50110"/>
    </source>
</evidence>
<evidence type="ECO:0000313" key="5">
    <source>
        <dbReference type="Proteomes" id="UP000186684"/>
    </source>
</evidence>
<sequence>MNQTNPISLPDGVAPPRDAIRALIVDDNKIDRRRLKAMCDRALLNISFQEARSLAEMKEALNEQRFDLIFIDYRLDDGDGLTALYHIKRHANHANAATIMVAGIGQAEIAVSALKSGCSDYVLKDALDPNWLKRSVTTAVENARLRSQINTSEEMRTSLLSTLQDFATDCKEEMKPMLSQMLRHIRNRRSAESDSEADAALAQSCHQMWLFVDGLERSAAEMCRAQTETGSTAETGYGDHARPA</sequence>
<dbReference type="GO" id="GO:0000160">
    <property type="term" value="P:phosphorelay signal transduction system"/>
    <property type="evidence" value="ECO:0007669"/>
    <property type="project" value="InterPro"/>
</dbReference>
<dbReference type="Gene3D" id="3.40.50.2300">
    <property type="match status" value="1"/>
</dbReference>
<keyword evidence="1 2" id="KW-0597">Phosphoprotein</keyword>
<dbReference type="RefSeq" id="WP_076444208.1">
    <property type="nucleotide sequence ID" value="NZ_FTOQ01000001.1"/>
</dbReference>
<feature type="domain" description="Response regulatory" evidence="3">
    <location>
        <begin position="21"/>
        <end position="139"/>
    </location>
</feature>
<protein>
    <submittedName>
        <fullName evidence="4">Response regulator receiver domain-containing protein</fullName>
    </submittedName>
</protein>
<dbReference type="AlphaFoldDB" id="A0A1N7JVL4"/>
<dbReference type="Proteomes" id="UP000186684">
    <property type="component" value="Unassembled WGS sequence"/>
</dbReference>
<dbReference type="EMBL" id="FTOQ01000001">
    <property type="protein sequence ID" value="SIS53378.1"/>
    <property type="molecule type" value="Genomic_DNA"/>
</dbReference>
<dbReference type="SMART" id="SM00448">
    <property type="entry name" value="REC"/>
    <property type="match status" value="1"/>
</dbReference>
<dbReference type="PANTHER" id="PTHR44591">
    <property type="entry name" value="STRESS RESPONSE REGULATOR PROTEIN 1"/>
    <property type="match status" value="1"/>
</dbReference>
<dbReference type="SUPFAM" id="SSF52172">
    <property type="entry name" value="CheY-like"/>
    <property type="match status" value="1"/>
</dbReference>
<dbReference type="PANTHER" id="PTHR44591:SF25">
    <property type="entry name" value="CHEMOTAXIS TWO-COMPONENT RESPONSE REGULATOR"/>
    <property type="match status" value="1"/>
</dbReference>
<dbReference type="InterPro" id="IPR050595">
    <property type="entry name" value="Bact_response_regulator"/>
</dbReference>
<evidence type="ECO:0000256" key="2">
    <source>
        <dbReference type="PROSITE-ProRule" id="PRU00169"/>
    </source>
</evidence>
<dbReference type="OrthoDB" id="7857827at2"/>